<dbReference type="GO" id="GO:0004819">
    <property type="term" value="F:glutamine-tRNA ligase activity"/>
    <property type="evidence" value="ECO:0007669"/>
    <property type="project" value="TreeGrafter"/>
</dbReference>
<dbReference type="EMBL" id="JAODUO010000323">
    <property type="protein sequence ID" value="KAK2183125.1"/>
    <property type="molecule type" value="Genomic_DNA"/>
</dbReference>
<gene>
    <name evidence="8" type="ORF">NP493_323g06064</name>
</gene>
<dbReference type="InterPro" id="IPR014729">
    <property type="entry name" value="Rossmann-like_a/b/a_fold"/>
</dbReference>
<dbReference type="FunFam" id="3.40.50.620:FF:000037">
    <property type="entry name" value="Glutamine--tRNA ligase cytoplasmic"/>
    <property type="match status" value="1"/>
</dbReference>
<dbReference type="PROSITE" id="PS00178">
    <property type="entry name" value="AA_TRNA_LIGASE_I"/>
    <property type="match status" value="1"/>
</dbReference>
<dbReference type="SUPFAM" id="SSF52374">
    <property type="entry name" value="Nucleotidylyl transferase"/>
    <property type="match status" value="1"/>
</dbReference>
<dbReference type="PRINTS" id="PR00987">
    <property type="entry name" value="TRNASYNTHGLU"/>
</dbReference>
<dbReference type="PANTHER" id="PTHR43097:SF4">
    <property type="entry name" value="GLUTAMINE--TRNA LIGASE"/>
    <property type="match status" value="1"/>
</dbReference>
<organism evidence="8 9">
    <name type="scientific">Ridgeia piscesae</name>
    <name type="common">Tubeworm</name>
    <dbReference type="NCBI Taxonomy" id="27915"/>
    <lineage>
        <taxon>Eukaryota</taxon>
        <taxon>Metazoa</taxon>
        <taxon>Spiralia</taxon>
        <taxon>Lophotrochozoa</taxon>
        <taxon>Annelida</taxon>
        <taxon>Polychaeta</taxon>
        <taxon>Sedentaria</taxon>
        <taxon>Canalipalpata</taxon>
        <taxon>Sabellida</taxon>
        <taxon>Siboglinidae</taxon>
        <taxon>Ridgeia</taxon>
    </lineage>
</organism>
<keyword evidence="2 6" id="KW-0547">Nucleotide-binding</keyword>
<evidence type="ECO:0000256" key="4">
    <source>
        <dbReference type="ARBA" id="ARBA00022917"/>
    </source>
</evidence>
<sequence length="249" mass="29210">MLQVITRFPPEPNGILHIGHAKAINFNFGYAKAHNGICYLRYDDTNPEKEEEKFFVGIREMVEWLGYKPYKITHSSDYFQELYDLAVELIRRGHAYVCHQSSDELKGHNPPPSPWRERPMEESLALFEDMRKGKIGEGEATLRMKTTLEDGKMDPVAYRIKFTPHHRSLDKWCIYPTYDYTHCLCDSIENISHSLCTKEFQARRSSYYWLCNVLDVYCPVQWEYGRLNLNYTVVSKRKIGKLIANGIVR</sequence>
<evidence type="ECO:0000256" key="5">
    <source>
        <dbReference type="ARBA" id="ARBA00023146"/>
    </source>
</evidence>
<evidence type="ECO:0000313" key="9">
    <source>
        <dbReference type="Proteomes" id="UP001209878"/>
    </source>
</evidence>
<dbReference type="GO" id="GO:0005829">
    <property type="term" value="C:cytosol"/>
    <property type="evidence" value="ECO:0007669"/>
    <property type="project" value="TreeGrafter"/>
</dbReference>
<dbReference type="AlphaFoldDB" id="A0AAD9L589"/>
<dbReference type="InterPro" id="IPR020058">
    <property type="entry name" value="Glu/Gln-tRNA-synth_Ib_cat-dom"/>
</dbReference>
<keyword evidence="3 6" id="KW-0067">ATP-binding</keyword>
<feature type="domain" description="Glutamyl/glutaminyl-tRNA synthetase class Ib catalytic" evidence="7">
    <location>
        <begin position="3"/>
        <end position="247"/>
    </location>
</feature>
<dbReference type="InterPro" id="IPR050132">
    <property type="entry name" value="Gln/Glu-tRNA_Ligase"/>
</dbReference>
<keyword evidence="4 6" id="KW-0648">Protein biosynthesis</keyword>
<evidence type="ECO:0000256" key="2">
    <source>
        <dbReference type="ARBA" id="ARBA00022741"/>
    </source>
</evidence>
<accession>A0AAD9L589</accession>
<dbReference type="Pfam" id="PF00749">
    <property type="entry name" value="tRNA-synt_1c"/>
    <property type="match status" value="1"/>
</dbReference>
<evidence type="ECO:0000256" key="1">
    <source>
        <dbReference type="ARBA" id="ARBA00022598"/>
    </source>
</evidence>
<evidence type="ECO:0000313" key="8">
    <source>
        <dbReference type="EMBL" id="KAK2183125.1"/>
    </source>
</evidence>
<dbReference type="GO" id="GO:0005524">
    <property type="term" value="F:ATP binding"/>
    <property type="evidence" value="ECO:0007669"/>
    <property type="project" value="UniProtKB-KW"/>
</dbReference>
<name>A0AAD9L589_RIDPI</name>
<dbReference type="PANTHER" id="PTHR43097">
    <property type="entry name" value="GLUTAMINE-TRNA LIGASE"/>
    <property type="match status" value="1"/>
</dbReference>
<protein>
    <recommendedName>
        <fullName evidence="7">Glutamyl/glutaminyl-tRNA synthetase class Ib catalytic domain-containing protein</fullName>
    </recommendedName>
</protein>
<proteinExistence type="inferred from homology"/>
<dbReference type="Proteomes" id="UP001209878">
    <property type="component" value="Unassembled WGS sequence"/>
</dbReference>
<keyword evidence="5 6" id="KW-0030">Aminoacyl-tRNA synthetase</keyword>
<evidence type="ECO:0000259" key="7">
    <source>
        <dbReference type="Pfam" id="PF00749"/>
    </source>
</evidence>
<keyword evidence="1 6" id="KW-0436">Ligase</keyword>
<dbReference type="GO" id="GO:0006425">
    <property type="term" value="P:glutaminyl-tRNA aminoacylation"/>
    <property type="evidence" value="ECO:0007669"/>
    <property type="project" value="TreeGrafter"/>
</dbReference>
<keyword evidence="9" id="KW-1185">Reference proteome</keyword>
<dbReference type="InterPro" id="IPR001412">
    <property type="entry name" value="aa-tRNA-synth_I_CS"/>
</dbReference>
<evidence type="ECO:0000256" key="3">
    <source>
        <dbReference type="ARBA" id="ARBA00022840"/>
    </source>
</evidence>
<reference evidence="8" key="1">
    <citation type="journal article" date="2023" name="Mol. Biol. Evol.">
        <title>Third-Generation Sequencing Reveals the Adaptive Role of the Epigenome in Three Deep-Sea Polychaetes.</title>
        <authorList>
            <person name="Perez M."/>
            <person name="Aroh O."/>
            <person name="Sun Y."/>
            <person name="Lan Y."/>
            <person name="Juniper S.K."/>
            <person name="Young C.R."/>
            <person name="Angers B."/>
            <person name="Qian P.Y."/>
        </authorList>
    </citation>
    <scope>NUCLEOTIDE SEQUENCE</scope>
    <source>
        <strain evidence="8">R07B-5</strain>
    </source>
</reference>
<dbReference type="GO" id="GO:0017101">
    <property type="term" value="C:aminoacyl-tRNA synthetase multienzyme complex"/>
    <property type="evidence" value="ECO:0007669"/>
    <property type="project" value="TreeGrafter"/>
</dbReference>
<dbReference type="InterPro" id="IPR000924">
    <property type="entry name" value="Glu/Gln-tRNA-synth"/>
</dbReference>
<comment type="caution">
    <text evidence="8">The sequence shown here is derived from an EMBL/GenBank/DDBJ whole genome shotgun (WGS) entry which is preliminary data.</text>
</comment>
<evidence type="ECO:0000256" key="6">
    <source>
        <dbReference type="RuleBase" id="RU363037"/>
    </source>
</evidence>
<dbReference type="Gene3D" id="3.40.50.620">
    <property type="entry name" value="HUPs"/>
    <property type="match status" value="1"/>
</dbReference>
<comment type="similarity">
    <text evidence="6">Belongs to the class-I aminoacyl-tRNA synthetase family.</text>
</comment>